<protein>
    <submittedName>
        <fullName evidence="5">BlaI/MecI/CopY family transcriptional regulator</fullName>
    </submittedName>
</protein>
<gene>
    <name evidence="5" type="ORF">GQ466_17675</name>
</gene>
<dbReference type="RefSeq" id="WP_161104071.1">
    <property type="nucleotide sequence ID" value="NZ_JBHLYI010000004.1"/>
</dbReference>
<comment type="similarity">
    <text evidence="1">Belongs to the BlaI transcriptional regulatory family.</text>
</comment>
<sequence>MPRRARRAPGELEREVMSLLQQAEDALPPAEVKARLGGDLTYSTVVTILTRMRDKGLLVRLKDGRGYVYTPVADQSGLAALRMREALAAETDRRAVLSQFVGGLSEQEEEILRDLLGPA</sequence>
<keyword evidence="6" id="KW-1185">Reference proteome</keyword>
<dbReference type="InterPro" id="IPR036390">
    <property type="entry name" value="WH_DNA-bd_sf"/>
</dbReference>
<dbReference type="GO" id="GO:0003677">
    <property type="term" value="F:DNA binding"/>
    <property type="evidence" value="ECO:0007669"/>
    <property type="project" value="UniProtKB-KW"/>
</dbReference>
<comment type="caution">
    <text evidence="5">The sequence shown here is derived from an EMBL/GenBank/DDBJ whole genome shotgun (WGS) entry which is preliminary data.</text>
</comment>
<dbReference type="InterPro" id="IPR036388">
    <property type="entry name" value="WH-like_DNA-bd_sf"/>
</dbReference>
<evidence type="ECO:0000256" key="4">
    <source>
        <dbReference type="ARBA" id="ARBA00023163"/>
    </source>
</evidence>
<reference evidence="5 6" key="1">
    <citation type="submission" date="2019-12" db="EMBL/GenBank/DDBJ databases">
        <title>Nocardia macrotermitis sp. nov. and Nocardia aurantia sp. nov., isolated from the gut of the fungus growing-termite Macrotermes natalensis.</title>
        <authorList>
            <person name="Christine B."/>
            <person name="Rene B."/>
        </authorList>
    </citation>
    <scope>NUCLEOTIDE SEQUENCE [LARGE SCALE GENOMIC DNA]</scope>
    <source>
        <strain evidence="5 6">DSM 102126</strain>
    </source>
</reference>
<organism evidence="5 6">
    <name type="scientific">Actinomadura rayongensis</name>
    <dbReference type="NCBI Taxonomy" id="1429076"/>
    <lineage>
        <taxon>Bacteria</taxon>
        <taxon>Bacillati</taxon>
        <taxon>Actinomycetota</taxon>
        <taxon>Actinomycetes</taxon>
        <taxon>Streptosporangiales</taxon>
        <taxon>Thermomonosporaceae</taxon>
        <taxon>Actinomadura</taxon>
    </lineage>
</organism>
<proteinExistence type="inferred from homology"/>
<evidence type="ECO:0000256" key="2">
    <source>
        <dbReference type="ARBA" id="ARBA00023015"/>
    </source>
</evidence>
<dbReference type="SUPFAM" id="SSF46785">
    <property type="entry name" value="Winged helix' DNA-binding domain"/>
    <property type="match status" value="1"/>
</dbReference>
<keyword evidence="2" id="KW-0805">Transcription regulation</keyword>
<dbReference type="Pfam" id="PF03965">
    <property type="entry name" value="Penicillinase_R"/>
    <property type="match status" value="1"/>
</dbReference>
<evidence type="ECO:0000313" key="5">
    <source>
        <dbReference type="EMBL" id="MXQ65854.1"/>
    </source>
</evidence>
<accession>A0A6I4WFT9</accession>
<dbReference type="Gene3D" id="1.10.10.10">
    <property type="entry name" value="Winged helix-like DNA-binding domain superfamily/Winged helix DNA-binding domain"/>
    <property type="match status" value="1"/>
</dbReference>
<dbReference type="GO" id="GO:0045892">
    <property type="term" value="P:negative regulation of DNA-templated transcription"/>
    <property type="evidence" value="ECO:0007669"/>
    <property type="project" value="InterPro"/>
</dbReference>
<keyword evidence="3" id="KW-0238">DNA-binding</keyword>
<name>A0A6I4WFT9_9ACTN</name>
<evidence type="ECO:0000256" key="3">
    <source>
        <dbReference type="ARBA" id="ARBA00023125"/>
    </source>
</evidence>
<dbReference type="AlphaFoldDB" id="A0A6I4WFT9"/>
<dbReference type="EMBL" id="WUTW01000003">
    <property type="protein sequence ID" value="MXQ65854.1"/>
    <property type="molecule type" value="Genomic_DNA"/>
</dbReference>
<dbReference type="Proteomes" id="UP000431901">
    <property type="component" value="Unassembled WGS sequence"/>
</dbReference>
<dbReference type="InterPro" id="IPR005650">
    <property type="entry name" value="BlaI_family"/>
</dbReference>
<dbReference type="OrthoDB" id="9813987at2"/>
<evidence type="ECO:0000313" key="6">
    <source>
        <dbReference type="Proteomes" id="UP000431901"/>
    </source>
</evidence>
<evidence type="ECO:0000256" key="1">
    <source>
        <dbReference type="ARBA" id="ARBA00011046"/>
    </source>
</evidence>
<keyword evidence="4" id="KW-0804">Transcription</keyword>